<dbReference type="InterPro" id="IPR008978">
    <property type="entry name" value="HSP20-like_chaperone"/>
</dbReference>
<dbReference type="InParanoid" id="A0A6J1WVR7"/>
<dbReference type="PANTHER" id="PTHR45640:SF34">
    <property type="entry name" value="PROTEIN LETHAL(2)ESSENTIAL FOR LIFE"/>
    <property type="match status" value="1"/>
</dbReference>
<dbReference type="Pfam" id="PF00011">
    <property type="entry name" value="HSP20"/>
    <property type="match status" value="1"/>
</dbReference>
<protein>
    <submittedName>
        <fullName evidence="5">Protein lethal(2)essential for life-like</fullName>
    </submittedName>
</protein>
<name>A0A6J1WVR7_GALME</name>
<dbReference type="OrthoDB" id="1431247at2759"/>
<comment type="similarity">
    <text evidence="1 2">Belongs to the small heat shock protein (HSP20) family.</text>
</comment>
<dbReference type="GO" id="GO:0042026">
    <property type="term" value="P:protein refolding"/>
    <property type="evidence" value="ECO:0007669"/>
    <property type="project" value="TreeGrafter"/>
</dbReference>
<dbReference type="InterPro" id="IPR001436">
    <property type="entry name" value="Alpha-crystallin/sHSP_animal"/>
</dbReference>
<organism evidence="4 5">
    <name type="scientific">Galleria mellonella</name>
    <name type="common">Greater wax moth</name>
    <dbReference type="NCBI Taxonomy" id="7137"/>
    <lineage>
        <taxon>Eukaryota</taxon>
        <taxon>Metazoa</taxon>
        <taxon>Ecdysozoa</taxon>
        <taxon>Arthropoda</taxon>
        <taxon>Hexapoda</taxon>
        <taxon>Insecta</taxon>
        <taxon>Pterygota</taxon>
        <taxon>Neoptera</taxon>
        <taxon>Endopterygota</taxon>
        <taxon>Lepidoptera</taxon>
        <taxon>Glossata</taxon>
        <taxon>Ditrysia</taxon>
        <taxon>Pyraloidea</taxon>
        <taxon>Pyralidae</taxon>
        <taxon>Galleriinae</taxon>
        <taxon>Galleria</taxon>
    </lineage>
</organism>
<gene>
    <name evidence="5" type="primary">LOC113519411</name>
</gene>
<evidence type="ECO:0000256" key="1">
    <source>
        <dbReference type="PROSITE-ProRule" id="PRU00285"/>
    </source>
</evidence>
<evidence type="ECO:0000259" key="3">
    <source>
        <dbReference type="PROSITE" id="PS01031"/>
    </source>
</evidence>
<dbReference type="SUPFAM" id="SSF49764">
    <property type="entry name" value="HSP20-like chaperones"/>
    <property type="match status" value="1"/>
</dbReference>
<accession>A0A6J1WVR7</accession>
<dbReference type="AlphaFoldDB" id="A0A6J1WVR7"/>
<dbReference type="GO" id="GO:0005737">
    <property type="term" value="C:cytoplasm"/>
    <property type="evidence" value="ECO:0007669"/>
    <property type="project" value="TreeGrafter"/>
</dbReference>
<keyword evidence="4" id="KW-1185">Reference proteome</keyword>
<evidence type="ECO:0000256" key="2">
    <source>
        <dbReference type="RuleBase" id="RU003616"/>
    </source>
</evidence>
<evidence type="ECO:0000313" key="5">
    <source>
        <dbReference type="RefSeq" id="XP_026760310.1"/>
    </source>
</evidence>
<sequence>MSLLPFVYNPFSDEFVLKSIDWLENYPWRQDNAVRADKDKYEILIHAKDFEPDDITVKTSNGYVEIEAKHEEKKDEHGYISRRVTRRYPLPSDCRPEDVISTLSSDGLLTITAPRQVLVRNNIVIPVTHDDSNIKSKL</sequence>
<dbReference type="PANTHER" id="PTHR45640">
    <property type="entry name" value="HEAT SHOCK PROTEIN HSP-12.2-RELATED"/>
    <property type="match status" value="1"/>
</dbReference>
<feature type="domain" description="SHSP" evidence="3">
    <location>
        <begin position="23"/>
        <end position="130"/>
    </location>
</feature>
<dbReference type="GO" id="GO:0005634">
    <property type="term" value="C:nucleus"/>
    <property type="evidence" value="ECO:0007669"/>
    <property type="project" value="TreeGrafter"/>
</dbReference>
<dbReference type="GeneID" id="113519411"/>
<dbReference type="CDD" id="cd06526">
    <property type="entry name" value="metazoan_ACD"/>
    <property type="match status" value="1"/>
</dbReference>
<dbReference type="InterPro" id="IPR002068">
    <property type="entry name" value="A-crystallin/Hsp20_dom"/>
</dbReference>
<reference evidence="5" key="1">
    <citation type="submission" date="2025-08" db="UniProtKB">
        <authorList>
            <consortium name="RefSeq"/>
        </authorList>
    </citation>
    <scope>IDENTIFICATION</scope>
    <source>
        <tissue evidence="5">Whole larvae</tissue>
    </source>
</reference>
<dbReference type="GO" id="GO:0051082">
    <property type="term" value="F:unfolded protein binding"/>
    <property type="evidence" value="ECO:0007669"/>
    <property type="project" value="TreeGrafter"/>
</dbReference>
<dbReference type="RefSeq" id="XP_026760310.1">
    <property type="nucleotide sequence ID" value="XM_026904509.3"/>
</dbReference>
<dbReference type="KEGG" id="gmw:113519411"/>
<dbReference type="PROSITE" id="PS01031">
    <property type="entry name" value="SHSP"/>
    <property type="match status" value="1"/>
</dbReference>
<dbReference type="GO" id="GO:0009408">
    <property type="term" value="P:response to heat"/>
    <property type="evidence" value="ECO:0007669"/>
    <property type="project" value="TreeGrafter"/>
</dbReference>
<evidence type="ECO:0000313" key="4">
    <source>
        <dbReference type="Proteomes" id="UP001652740"/>
    </source>
</evidence>
<dbReference type="PRINTS" id="PR00299">
    <property type="entry name" value="ACRYSTALLIN"/>
</dbReference>
<proteinExistence type="inferred from homology"/>
<dbReference type="Proteomes" id="UP001652740">
    <property type="component" value="Unplaced"/>
</dbReference>
<dbReference type="Gene3D" id="2.60.40.790">
    <property type="match status" value="1"/>
</dbReference>